<protein>
    <recommendedName>
        <fullName evidence="6">Tagatose-6-phosphate kinase</fullName>
        <ecNumber evidence="6">2.7.1.144</ecNumber>
    </recommendedName>
</protein>
<dbReference type="GO" id="GO:0005524">
    <property type="term" value="F:ATP binding"/>
    <property type="evidence" value="ECO:0007669"/>
    <property type="project" value="UniProtKB-KW"/>
</dbReference>
<keyword evidence="4 8" id="KW-0418">Kinase</keyword>
<dbReference type="EMBL" id="QVIA01000001">
    <property type="protein sequence ID" value="RGC35609.1"/>
    <property type="molecule type" value="Genomic_DNA"/>
</dbReference>
<dbReference type="PANTHER" id="PTHR46566">
    <property type="entry name" value="1-PHOSPHOFRUCTOKINASE-RELATED"/>
    <property type="match status" value="1"/>
</dbReference>
<keyword evidence="5 6" id="KW-0067">ATP-binding</keyword>
<comment type="similarity">
    <text evidence="1">Belongs to the carbohydrate kinase pfkB family.</text>
</comment>
<dbReference type="NCBIfam" id="TIGR03168">
    <property type="entry name" value="1-PFK"/>
    <property type="match status" value="1"/>
</dbReference>
<feature type="domain" description="Carbohydrate kinase PfkB" evidence="7">
    <location>
        <begin position="22"/>
        <end position="286"/>
    </location>
</feature>
<dbReference type="GO" id="GO:2001059">
    <property type="term" value="P:D-tagatose 6-phosphate catabolic process"/>
    <property type="evidence" value="ECO:0007669"/>
    <property type="project" value="UniProtKB-UniPathway"/>
</dbReference>
<dbReference type="GO" id="GO:0008443">
    <property type="term" value="F:phosphofructokinase activity"/>
    <property type="evidence" value="ECO:0007669"/>
    <property type="project" value="TreeGrafter"/>
</dbReference>
<evidence type="ECO:0000256" key="6">
    <source>
        <dbReference type="PIRNR" id="PIRNR000535"/>
    </source>
</evidence>
<comment type="similarity">
    <text evidence="6">Belongs to the carbohydrate kinase PfkB family. LacC subfamily.</text>
</comment>
<proteinExistence type="inferred from homology"/>
<dbReference type="InterPro" id="IPR011611">
    <property type="entry name" value="PfkB_dom"/>
</dbReference>
<dbReference type="Pfam" id="PF00294">
    <property type="entry name" value="PfkB"/>
    <property type="match status" value="1"/>
</dbReference>
<dbReference type="PANTHER" id="PTHR46566:SF1">
    <property type="entry name" value="1-PHOSPHOFRUCTOKINASE"/>
    <property type="match status" value="1"/>
</dbReference>
<dbReference type="GO" id="GO:0005988">
    <property type="term" value="P:lactose metabolic process"/>
    <property type="evidence" value="ECO:0007669"/>
    <property type="project" value="UniProtKB-KW"/>
</dbReference>
<keyword evidence="2 6" id="KW-0808">Transferase</keyword>
<evidence type="ECO:0000256" key="3">
    <source>
        <dbReference type="ARBA" id="ARBA00022741"/>
    </source>
</evidence>
<dbReference type="GeneID" id="93336181"/>
<dbReference type="InterPro" id="IPR029056">
    <property type="entry name" value="Ribokinase-like"/>
</dbReference>
<comment type="caution">
    <text evidence="8">The sequence shown here is derived from an EMBL/GenBank/DDBJ whole genome shotgun (WGS) entry which is preliminary data.</text>
</comment>
<dbReference type="Gene3D" id="3.40.1190.20">
    <property type="match status" value="1"/>
</dbReference>
<reference evidence="8 9" key="1">
    <citation type="submission" date="2018-08" db="EMBL/GenBank/DDBJ databases">
        <title>A genome reference for cultivated species of the human gut microbiota.</title>
        <authorList>
            <person name="Zou Y."/>
            <person name="Xue W."/>
            <person name="Luo G."/>
        </authorList>
    </citation>
    <scope>NUCLEOTIDE SEQUENCE [LARGE SCALE GENOMIC DNA]</scope>
    <source>
        <strain evidence="8 9">AF19-21</strain>
    </source>
</reference>
<evidence type="ECO:0000256" key="5">
    <source>
        <dbReference type="ARBA" id="ARBA00022840"/>
    </source>
</evidence>
<evidence type="ECO:0000313" key="9">
    <source>
        <dbReference type="Proteomes" id="UP000261111"/>
    </source>
</evidence>
<evidence type="ECO:0000313" key="8">
    <source>
        <dbReference type="EMBL" id="RGC35609.1"/>
    </source>
</evidence>
<gene>
    <name evidence="8" type="ORF">DWX41_01050</name>
</gene>
<dbReference type="Proteomes" id="UP000261111">
    <property type="component" value="Unassembled WGS sequence"/>
</dbReference>
<dbReference type="RefSeq" id="WP_025653657.1">
    <property type="nucleotide sequence ID" value="NZ_QVIA01000001.1"/>
</dbReference>
<dbReference type="CDD" id="cd01164">
    <property type="entry name" value="FruK_PfkB_like"/>
    <property type="match status" value="1"/>
</dbReference>
<evidence type="ECO:0000256" key="2">
    <source>
        <dbReference type="ARBA" id="ARBA00022679"/>
    </source>
</evidence>
<dbReference type="AlphaFoldDB" id="A0A3E2X3Y7"/>
<comment type="pathway">
    <text evidence="6">Carbohydrate metabolism; D-tagatose 6-phosphate degradation; D-glyceraldehyde 3-phosphate and glycerone phosphate from D-tagatose 6-phosphate: step 1/2.</text>
</comment>
<accession>A0A3E2X3Y7</accession>
<dbReference type="UniPathway" id="UPA00704">
    <property type="reaction ID" value="UER00715"/>
</dbReference>
<dbReference type="GO" id="GO:0009024">
    <property type="term" value="F:tagatose-6-phosphate kinase activity"/>
    <property type="evidence" value="ECO:0007669"/>
    <property type="project" value="UniProtKB-EC"/>
</dbReference>
<keyword evidence="3 6" id="KW-0547">Nucleotide-binding</keyword>
<evidence type="ECO:0000259" key="7">
    <source>
        <dbReference type="Pfam" id="PF00294"/>
    </source>
</evidence>
<dbReference type="EC" id="2.7.1.144" evidence="6"/>
<sequence>MIHTLTLNPAIDKLLFLPEFKKNITNRLQSDDASMGGKGTHVSMNLHNMGINNRAYGIAYGETGSKIIQMLEQYGIEVHFLQKPEKNSRTNYIIIEENGDCSTLASPGVSLDQDIIDEITARLIEELEPDDSLILSGDTSNCYDPCVYNYMLQKLKDKKIKIFLDASGPTLEKCLDASPFLIKPNQDELSQLCGKDLQTEADIVSAIESLSRCSIPIIAVSLGGDGSIVKYNDTIYRVIPPEVSVCNTIGCGDCFLSGMIYGIEKNYPIEKTLTIATAVSAATAESRFSVGFDPVRAKKLAGQVKITQLN</sequence>
<dbReference type="InterPro" id="IPR017583">
    <property type="entry name" value="Tagatose/fructose_Pkinase"/>
</dbReference>
<organism evidence="8 9">
    <name type="scientific">Hungatella hathewayi</name>
    <dbReference type="NCBI Taxonomy" id="154046"/>
    <lineage>
        <taxon>Bacteria</taxon>
        <taxon>Bacillati</taxon>
        <taxon>Bacillota</taxon>
        <taxon>Clostridia</taxon>
        <taxon>Lachnospirales</taxon>
        <taxon>Lachnospiraceae</taxon>
        <taxon>Hungatella</taxon>
    </lineage>
</organism>
<comment type="catalytic activity">
    <reaction evidence="6">
        <text>D-tagatofuranose 6-phosphate + ATP = D-tagatofuranose 1,6-bisphosphate + ADP + H(+)</text>
        <dbReference type="Rhea" id="RHEA:12420"/>
        <dbReference type="ChEBI" id="CHEBI:15378"/>
        <dbReference type="ChEBI" id="CHEBI:30616"/>
        <dbReference type="ChEBI" id="CHEBI:58694"/>
        <dbReference type="ChEBI" id="CHEBI:58695"/>
        <dbReference type="ChEBI" id="CHEBI:456216"/>
        <dbReference type="EC" id="2.7.1.144"/>
    </reaction>
</comment>
<dbReference type="SUPFAM" id="SSF53613">
    <property type="entry name" value="Ribokinase-like"/>
    <property type="match status" value="1"/>
</dbReference>
<evidence type="ECO:0000256" key="4">
    <source>
        <dbReference type="ARBA" id="ARBA00022777"/>
    </source>
</evidence>
<dbReference type="GO" id="GO:0005829">
    <property type="term" value="C:cytosol"/>
    <property type="evidence" value="ECO:0007669"/>
    <property type="project" value="TreeGrafter"/>
</dbReference>
<keyword evidence="6" id="KW-0423">Lactose metabolism</keyword>
<evidence type="ECO:0000256" key="1">
    <source>
        <dbReference type="ARBA" id="ARBA00005380"/>
    </source>
</evidence>
<dbReference type="PIRSF" id="PIRSF000535">
    <property type="entry name" value="1PFK/6PFK/LacC"/>
    <property type="match status" value="1"/>
</dbReference>
<name>A0A3E2X3Y7_9FIRM</name>